<protein>
    <submittedName>
        <fullName evidence="3">Hemerythrin domain-containing protein</fullName>
    </submittedName>
</protein>
<dbReference type="Pfam" id="PF01814">
    <property type="entry name" value="Hemerythrin"/>
    <property type="match status" value="1"/>
</dbReference>
<feature type="region of interest" description="Disordered" evidence="1">
    <location>
        <begin position="144"/>
        <end position="170"/>
    </location>
</feature>
<name>A0A4S1CLV2_9BACT</name>
<dbReference type="InterPro" id="IPR012312">
    <property type="entry name" value="Hemerythrin-like"/>
</dbReference>
<sequence>MPTGQNTSESHGKAEMTIFDVLKQDHEKARYLFDKAQKAGKKEIASLQKLFAQIEEELELHMEGEERFFYSALEQDEEMRDHVLQSYEEHQVAKTMLGTFKSLAVDDERWVAKLKVLGEIVEHHMQEEEREIFKMARKALGKEQQHEIAMSFQKSKREGHRPSRGAPVEG</sequence>
<proteinExistence type="predicted"/>
<dbReference type="CDD" id="cd12108">
    <property type="entry name" value="Hr-like"/>
    <property type="match status" value="1"/>
</dbReference>
<evidence type="ECO:0000313" key="3">
    <source>
        <dbReference type="EMBL" id="TGU74761.1"/>
    </source>
</evidence>
<evidence type="ECO:0000259" key="2">
    <source>
        <dbReference type="Pfam" id="PF01814"/>
    </source>
</evidence>
<accession>A0A4S1CLV2</accession>
<dbReference type="AlphaFoldDB" id="A0A4S1CLV2"/>
<dbReference type="RefSeq" id="WP_135869085.1">
    <property type="nucleotide sequence ID" value="NZ_SRSC01000001.1"/>
</dbReference>
<feature type="domain" description="Hemerythrin-like" evidence="2">
    <location>
        <begin position="17"/>
        <end position="136"/>
    </location>
</feature>
<reference evidence="3 4" key="1">
    <citation type="submission" date="2019-04" db="EMBL/GenBank/DDBJ databases">
        <title>Geobacter oryzae sp. nov., ferric-reducing bacteria isolated from paddy soil.</title>
        <authorList>
            <person name="Xu Z."/>
            <person name="Masuda Y."/>
            <person name="Itoh H."/>
            <person name="Senoo K."/>
        </authorList>
    </citation>
    <scope>NUCLEOTIDE SEQUENCE [LARGE SCALE GENOMIC DNA]</scope>
    <source>
        <strain evidence="3 4">Red111</strain>
    </source>
</reference>
<dbReference type="Proteomes" id="UP000306416">
    <property type="component" value="Unassembled WGS sequence"/>
</dbReference>
<evidence type="ECO:0000256" key="1">
    <source>
        <dbReference type="SAM" id="MobiDB-lite"/>
    </source>
</evidence>
<evidence type="ECO:0000313" key="4">
    <source>
        <dbReference type="Proteomes" id="UP000306416"/>
    </source>
</evidence>
<organism evidence="3 4">
    <name type="scientific">Geomonas terrae</name>
    <dbReference type="NCBI Taxonomy" id="2562681"/>
    <lineage>
        <taxon>Bacteria</taxon>
        <taxon>Pseudomonadati</taxon>
        <taxon>Thermodesulfobacteriota</taxon>
        <taxon>Desulfuromonadia</taxon>
        <taxon>Geobacterales</taxon>
        <taxon>Geobacteraceae</taxon>
        <taxon>Geomonas</taxon>
    </lineage>
</organism>
<dbReference type="PANTHER" id="PTHR35585">
    <property type="entry name" value="HHE DOMAIN PROTEIN (AFU_ORTHOLOGUE AFUA_4G00730)"/>
    <property type="match status" value="1"/>
</dbReference>
<dbReference type="Gene3D" id="1.20.120.520">
    <property type="entry name" value="nmb1532 protein domain like"/>
    <property type="match status" value="1"/>
</dbReference>
<gene>
    <name evidence="3" type="ORF">E4633_04690</name>
</gene>
<keyword evidence="4" id="KW-1185">Reference proteome</keyword>
<comment type="caution">
    <text evidence="3">The sequence shown here is derived from an EMBL/GenBank/DDBJ whole genome shotgun (WGS) entry which is preliminary data.</text>
</comment>
<dbReference type="PANTHER" id="PTHR35585:SF1">
    <property type="entry name" value="HHE DOMAIN PROTEIN (AFU_ORTHOLOGUE AFUA_4G00730)"/>
    <property type="match status" value="1"/>
</dbReference>
<dbReference type="EMBL" id="SRSC01000001">
    <property type="protein sequence ID" value="TGU74761.1"/>
    <property type="molecule type" value="Genomic_DNA"/>
</dbReference>